<dbReference type="InParanoid" id="G5A3D0"/>
<dbReference type="GeneID" id="20647527"/>
<name>G5A3D0_PHYSP</name>
<keyword evidence="2" id="KW-1185">Reference proteome</keyword>
<evidence type="ECO:0000313" key="2">
    <source>
        <dbReference type="Proteomes" id="UP000002640"/>
    </source>
</evidence>
<protein>
    <submittedName>
        <fullName evidence="1">Uncharacterized protein</fullName>
    </submittedName>
</protein>
<dbReference type="Proteomes" id="UP000002640">
    <property type="component" value="Unassembled WGS sequence"/>
</dbReference>
<accession>G5A3D0</accession>
<evidence type="ECO:0000313" key="1">
    <source>
        <dbReference type="EMBL" id="EGZ09355.1"/>
    </source>
</evidence>
<gene>
    <name evidence="1" type="ORF">PHYSODRAFT_338170</name>
</gene>
<dbReference type="EMBL" id="JH159159">
    <property type="protein sequence ID" value="EGZ09355.1"/>
    <property type="molecule type" value="Genomic_DNA"/>
</dbReference>
<proteinExistence type="predicted"/>
<organism evidence="1 2">
    <name type="scientific">Phytophthora sojae (strain P6497)</name>
    <name type="common">Soybean stem and root rot agent</name>
    <name type="synonym">Phytophthora megasperma f. sp. glycines</name>
    <dbReference type="NCBI Taxonomy" id="1094619"/>
    <lineage>
        <taxon>Eukaryota</taxon>
        <taxon>Sar</taxon>
        <taxon>Stramenopiles</taxon>
        <taxon>Oomycota</taxon>
        <taxon>Peronosporomycetes</taxon>
        <taxon>Peronosporales</taxon>
        <taxon>Peronosporaceae</taxon>
        <taxon>Phytophthora</taxon>
    </lineage>
</organism>
<dbReference type="AlphaFoldDB" id="G5A3D0"/>
<dbReference type="KEGG" id="psoj:PHYSODRAFT_338170"/>
<reference evidence="1 2" key="1">
    <citation type="journal article" date="2006" name="Science">
        <title>Phytophthora genome sequences uncover evolutionary origins and mechanisms of pathogenesis.</title>
        <authorList>
            <person name="Tyler B.M."/>
            <person name="Tripathy S."/>
            <person name="Zhang X."/>
            <person name="Dehal P."/>
            <person name="Jiang R.H."/>
            <person name="Aerts A."/>
            <person name="Arredondo F.D."/>
            <person name="Baxter L."/>
            <person name="Bensasson D."/>
            <person name="Beynon J.L."/>
            <person name="Chapman J."/>
            <person name="Damasceno C.M."/>
            <person name="Dorrance A.E."/>
            <person name="Dou D."/>
            <person name="Dickerman A.W."/>
            <person name="Dubchak I.L."/>
            <person name="Garbelotto M."/>
            <person name="Gijzen M."/>
            <person name="Gordon S.G."/>
            <person name="Govers F."/>
            <person name="Grunwald N.J."/>
            <person name="Huang W."/>
            <person name="Ivors K.L."/>
            <person name="Jones R.W."/>
            <person name="Kamoun S."/>
            <person name="Krampis K."/>
            <person name="Lamour K.H."/>
            <person name="Lee M.K."/>
            <person name="McDonald W.H."/>
            <person name="Medina M."/>
            <person name="Meijer H.J."/>
            <person name="Nordberg E.K."/>
            <person name="Maclean D.J."/>
            <person name="Ospina-Giraldo M.D."/>
            <person name="Morris P.F."/>
            <person name="Phuntumart V."/>
            <person name="Putnam N.H."/>
            <person name="Rash S."/>
            <person name="Rose J.K."/>
            <person name="Sakihama Y."/>
            <person name="Salamov A.A."/>
            <person name="Savidor A."/>
            <person name="Scheuring C.F."/>
            <person name="Smith B.M."/>
            <person name="Sobral B.W."/>
            <person name="Terry A."/>
            <person name="Torto-Alalibo T.A."/>
            <person name="Win J."/>
            <person name="Xu Z."/>
            <person name="Zhang H."/>
            <person name="Grigoriev I.V."/>
            <person name="Rokhsar D.S."/>
            <person name="Boore J.L."/>
        </authorList>
    </citation>
    <scope>NUCLEOTIDE SEQUENCE [LARGE SCALE GENOMIC DNA]</scope>
    <source>
        <strain evidence="1 2">P6497</strain>
    </source>
</reference>
<dbReference type="RefSeq" id="XP_009534216.1">
    <property type="nucleotide sequence ID" value="XM_009535921.1"/>
</dbReference>
<sequence>MSNVMLWRQVDPAEKTAVGTLVADSTGTAATDSLYTFNYAQNPLTFKVRRKSGISLVSVPGGIRGRRSDRLRHLQEDARQLEVGFGRQTLWVRGQGSATTKVRPTQLG</sequence>